<dbReference type="EMBL" id="JADEXP010000026">
    <property type="protein sequence ID" value="MBE9066031.1"/>
    <property type="molecule type" value="Genomic_DNA"/>
</dbReference>
<dbReference type="PANTHER" id="PTHR34849:SF4">
    <property type="entry name" value="SLR1209 PROTEIN"/>
    <property type="match status" value="1"/>
</dbReference>
<dbReference type="SUPFAM" id="SSF46689">
    <property type="entry name" value="Homeodomain-like"/>
    <property type="match status" value="1"/>
</dbReference>
<dbReference type="AlphaFoldDB" id="A0A928X283"/>
<accession>A0A928X283</accession>
<organism evidence="1 2">
    <name type="scientific">Leptolyngbya cf. ectocarpi LEGE 11479</name>
    <dbReference type="NCBI Taxonomy" id="1828722"/>
    <lineage>
        <taxon>Bacteria</taxon>
        <taxon>Bacillati</taxon>
        <taxon>Cyanobacteriota</taxon>
        <taxon>Cyanophyceae</taxon>
        <taxon>Leptolyngbyales</taxon>
        <taxon>Leptolyngbyaceae</taxon>
        <taxon>Leptolyngbya group</taxon>
        <taxon>Leptolyngbya</taxon>
    </lineage>
</organism>
<dbReference type="InterPro" id="IPR036388">
    <property type="entry name" value="WH-like_DNA-bd_sf"/>
</dbReference>
<dbReference type="PANTHER" id="PTHR34849">
    <property type="entry name" value="SSL5025 PROTEIN"/>
    <property type="match status" value="1"/>
</dbReference>
<gene>
    <name evidence="1" type="ORF">IQ260_05130</name>
</gene>
<dbReference type="Pfam" id="PF04255">
    <property type="entry name" value="DUF433"/>
    <property type="match status" value="1"/>
</dbReference>
<keyword evidence="2" id="KW-1185">Reference proteome</keyword>
<dbReference type="InterPro" id="IPR007367">
    <property type="entry name" value="DUF433"/>
</dbReference>
<dbReference type="Proteomes" id="UP000615026">
    <property type="component" value="Unassembled WGS sequence"/>
</dbReference>
<reference evidence="1" key="1">
    <citation type="submission" date="2020-10" db="EMBL/GenBank/DDBJ databases">
        <authorList>
            <person name="Castelo-Branco R."/>
            <person name="Eusebio N."/>
            <person name="Adriana R."/>
            <person name="Vieira A."/>
            <person name="Brugerolle De Fraissinette N."/>
            <person name="Rezende De Castro R."/>
            <person name="Schneider M.P."/>
            <person name="Vasconcelos V."/>
            <person name="Leao P.N."/>
        </authorList>
    </citation>
    <scope>NUCLEOTIDE SEQUENCE</scope>
    <source>
        <strain evidence="1">LEGE 11479</strain>
    </source>
</reference>
<proteinExistence type="predicted"/>
<evidence type="ECO:0000313" key="1">
    <source>
        <dbReference type="EMBL" id="MBE9066031.1"/>
    </source>
</evidence>
<evidence type="ECO:0000313" key="2">
    <source>
        <dbReference type="Proteomes" id="UP000615026"/>
    </source>
</evidence>
<comment type="caution">
    <text evidence="1">The sequence shown here is derived from an EMBL/GenBank/DDBJ whole genome shotgun (WGS) entry which is preliminary data.</text>
</comment>
<sequence>MSIRDLEARLLSLSPIDKLEAIQLLSRSLGNNWRGIRKTPGVCGGEACIEGTRIPVWVLTSYRQLGVKDSDQLYNYPTLTALDLANAWTYAAANPEEIEAAIQANDDDMDE</sequence>
<dbReference type="InterPro" id="IPR009057">
    <property type="entry name" value="Homeodomain-like_sf"/>
</dbReference>
<dbReference type="Gene3D" id="1.10.10.10">
    <property type="entry name" value="Winged helix-like DNA-binding domain superfamily/Winged helix DNA-binding domain"/>
    <property type="match status" value="1"/>
</dbReference>
<name>A0A928X283_LEPEC</name>
<protein>
    <submittedName>
        <fullName evidence="1">DUF433 domain-containing protein</fullName>
    </submittedName>
</protein>
<dbReference type="RefSeq" id="WP_193991476.1">
    <property type="nucleotide sequence ID" value="NZ_JADEXP010000026.1"/>
</dbReference>